<evidence type="ECO:0000313" key="1">
    <source>
        <dbReference type="EMBL" id="KAF2857375.1"/>
    </source>
</evidence>
<dbReference type="OrthoDB" id="407658at2759"/>
<organism evidence="1 2">
    <name type="scientific">Piedraia hortae CBS 480.64</name>
    <dbReference type="NCBI Taxonomy" id="1314780"/>
    <lineage>
        <taxon>Eukaryota</taxon>
        <taxon>Fungi</taxon>
        <taxon>Dikarya</taxon>
        <taxon>Ascomycota</taxon>
        <taxon>Pezizomycotina</taxon>
        <taxon>Dothideomycetes</taxon>
        <taxon>Dothideomycetidae</taxon>
        <taxon>Capnodiales</taxon>
        <taxon>Piedraiaceae</taxon>
        <taxon>Piedraia</taxon>
    </lineage>
</organism>
<keyword evidence="2" id="KW-1185">Reference proteome</keyword>
<dbReference type="GO" id="GO:0016740">
    <property type="term" value="F:transferase activity"/>
    <property type="evidence" value="ECO:0007669"/>
    <property type="project" value="UniProtKB-KW"/>
</dbReference>
<sequence length="133" mass="16042">MEMFLPPPYKEFEDVHMLQIRAWNGLNAAMEALLKKYKLGYRAVEAPQRWFNPYQGEQNKTLQYFQIRLGNPLVHFAGVMDRDERMVRWLQRTEDHLDYWEMPVEATIYPQKTKEFWREQSKANELSRCAKPS</sequence>
<reference evidence="1" key="1">
    <citation type="journal article" date="2020" name="Stud. Mycol.">
        <title>101 Dothideomycetes genomes: a test case for predicting lifestyles and emergence of pathogens.</title>
        <authorList>
            <person name="Haridas S."/>
            <person name="Albert R."/>
            <person name="Binder M."/>
            <person name="Bloem J."/>
            <person name="Labutti K."/>
            <person name="Salamov A."/>
            <person name="Andreopoulos B."/>
            <person name="Baker S."/>
            <person name="Barry K."/>
            <person name="Bills G."/>
            <person name="Bluhm B."/>
            <person name="Cannon C."/>
            <person name="Castanera R."/>
            <person name="Culley D."/>
            <person name="Daum C."/>
            <person name="Ezra D."/>
            <person name="Gonzalez J."/>
            <person name="Henrissat B."/>
            <person name="Kuo A."/>
            <person name="Liang C."/>
            <person name="Lipzen A."/>
            <person name="Lutzoni F."/>
            <person name="Magnuson J."/>
            <person name="Mondo S."/>
            <person name="Nolan M."/>
            <person name="Ohm R."/>
            <person name="Pangilinan J."/>
            <person name="Park H.-J."/>
            <person name="Ramirez L."/>
            <person name="Alfaro M."/>
            <person name="Sun H."/>
            <person name="Tritt A."/>
            <person name="Yoshinaga Y."/>
            <person name="Zwiers L.-H."/>
            <person name="Turgeon B."/>
            <person name="Goodwin S."/>
            <person name="Spatafora J."/>
            <person name="Crous P."/>
            <person name="Grigoriev I."/>
        </authorList>
    </citation>
    <scope>NUCLEOTIDE SEQUENCE</scope>
    <source>
        <strain evidence="1">CBS 480.64</strain>
    </source>
</reference>
<gene>
    <name evidence="1" type="ORF">K470DRAFT_291676</name>
</gene>
<dbReference type="Proteomes" id="UP000799421">
    <property type="component" value="Unassembled WGS sequence"/>
</dbReference>
<dbReference type="AlphaFoldDB" id="A0A6A7BRJ0"/>
<proteinExistence type="predicted"/>
<dbReference type="EMBL" id="MU006047">
    <property type="protein sequence ID" value="KAF2857375.1"/>
    <property type="molecule type" value="Genomic_DNA"/>
</dbReference>
<protein>
    <submittedName>
        <fullName evidence="1">Glycosyltransferase family 34 protein</fullName>
    </submittedName>
</protein>
<keyword evidence="1" id="KW-0808">Transferase</keyword>
<name>A0A6A7BRJ0_9PEZI</name>
<accession>A0A6A7BRJ0</accession>
<evidence type="ECO:0000313" key="2">
    <source>
        <dbReference type="Proteomes" id="UP000799421"/>
    </source>
</evidence>